<dbReference type="EMBL" id="MFZG01000035">
    <property type="protein sequence ID" value="OGK15556.1"/>
    <property type="molecule type" value="Genomic_DNA"/>
</dbReference>
<dbReference type="AlphaFoldDB" id="A0A1F7G9L7"/>
<dbReference type="Proteomes" id="UP000177208">
    <property type="component" value="Unassembled WGS sequence"/>
</dbReference>
<protein>
    <submittedName>
        <fullName evidence="1">Uncharacterized protein</fullName>
    </submittedName>
</protein>
<reference evidence="1 2" key="1">
    <citation type="journal article" date="2016" name="Nat. Commun.">
        <title>Thousands of microbial genomes shed light on interconnected biogeochemical processes in an aquifer system.</title>
        <authorList>
            <person name="Anantharaman K."/>
            <person name="Brown C.T."/>
            <person name="Hug L.A."/>
            <person name="Sharon I."/>
            <person name="Castelle C.J."/>
            <person name="Probst A.J."/>
            <person name="Thomas B.C."/>
            <person name="Singh A."/>
            <person name="Wilkins M.J."/>
            <person name="Karaoz U."/>
            <person name="Brodie E.L."/>
            <person name="Williams K.H."/>
            <person name="Hubbard S.S."/>
            <person name="Banfield J.F."/>
        </authorList>
    </citation>
    <scope>NUCLEOTIDE SEQUENCE [LARGE SCALE GENOMIC DNA]</scope>
</reference>
<name>A0A1F7G9L7_9BACT</name>
<organism evidence="1 2">
    <name type="scientific">Candidatus Roizmanbacteria bacterium RIFCSPHIGHO2_01_FULL_39_12c</name>
    <dbReference type="NCBI Taxonomy" id="1802031"/>
    <lineage>
        <taxon>Bacteria</taxon>
        <taxon>Candidatus Roizmaniibacteriota</taxon>
    </lineage>
</organism>
<evidence type="ECO:0000313" key="1">
    <source>
        <dbReference type="EMBL" id="OGK15556.1"/>
    </source>
</evidence>
<evidence type="ECO:0000313" key="2">
    <source>
        <dbReference type="Proteomes" id="UP000177208"/>
    </source>
</evidence>
<proteinExistence type="predicted"/>
<sequence>MKLYDRYGITKRERRKYIKQSLRHSKPPSLPYERYESIGRFPPSTLVEPIGILSLALIEAALIEKLKEIKE</sequence>
<gene>
    <name evidence="1" type="ORF">A2774_06055</name>
</gene>
<accession>A0A1F7G9L7</accession>
<comment type="caution">
    <text evidence="1">The sequence shown here is derived from an EMBL/GenBank/DDBJ whole genome shotgun (WGS) entry which is preliminary data.</text>
</comment>